<reference evidence="3" key="2">
    <citation type="submission" date="2016-04" db="EMBL/GenBank/DDBJ databases">
        <title>Complete Genome and Plasmid Sequences for Rhodococcus fascians D188 and Draft Sequences for Rhodococcus spp. Isolates PBTS 1 and PBTS 2.</title>
        <authorList>
            <person name="Stamer R."/>
            <person name="Vereecke D."/>
            <person name="Zhang Y."/>
            <person name="Schilkey F."/>
            <person name="Devitt N."/>
            <person name="Randall J."/>
        </authorList>
    </citation>
    <scope>NUCLEOTIDE SEQUENCE [LARGE SCALE GENOMIC DNA]</scope>
    <source>
        <strain evidence="3">PBTS2</strain>
    </source>
</reference>
<dbReference type="KEGG" id="rhs:A3Q41_03089"/>
<feature type="compositionally biased region" description="Basic and acidic residues" evidence="1">
    <location>
        <begin position="1"/>
        <end position="16"/>
    </location>
</feature>
<sequence>MEHKDKNEALFSHPDDASTDASAEATKPAVYTALFSGAND</sequence>
<organism evidence="2 3">
    <name type="scientific">Rhodococcoides fascians</name>
    <name type="common">Rhodococcus fascians</name>
    <dbReference type="NCBI Taxonomy" id="1828"/>
    <lineage>
        <taxon>Bacteria</taxon>
        <taxon>Bacillati</taxon>
        <taxon>Actinomycetota</taxon>
        <taxon>Actinomycetes</taxon>
        <taxon>Mycobacteriales</taxon>
        <taxon>Nocardiaceae</taxon>
        <taxon>Rhodococcoides</taxon>
    </lineage>
</organism>
<proteinExistence type="predicted"/>
<evidence type="ECO:0000313" key="3">
    <source>
        <dbReference type="Proteomes" id="UP000076038"/>
    </source>
</evidence>
<dbReference type="Proteomes" id="UP000076038">
    <property type="component" value="Chromosome"/>
</dbReference>
<name>A0A143QMW4_RHOFA</name>
<evidence type="ECO:0000313" key="2">
    <source>
        <dbReference type="EMBL" id="AMY24380.1"/>
    </source>
</evidence>
<feature type="region of interest" description="Disordered" evidence="1">
    <location>
        <begin position="1"/>
        <end position="26"/>
    </location>
</feature>
<keyword evidence="3" id="KW-1185">Reference proteome</keyword>
<dbReference type="RefSeq" id="WP_255032376.1">
    <property type="nucleotide sequence ID" value="NZ_CAKKLU010000012.1"/>
</dbReference>
<dbReference type="GeneID" id="93553253"/>
<gene>
    <name evidence="2" type="ORF">A3Q41_03089</name>
</gene>
<accession>A0A143QMW4</accession>
<dbReference type="AlphaFoldDB" id="A0A143QMW4"/>
<protein>
    <submittedName>
        <fullName evidence="2">Uncharacterized protein</fullName>
    </submittedName>
</protein>
<dbReference type="EMBL" id="CP015220">
    <property type="protein sequence ID" value="AMY24380.1"/>
    <property type="molecule type" value="Genomic_DNA"/>
</dbReference>
<reference evidence="2 3" key="1">
    <citation type="journal article" date="2016" name="Genome Announc.">
        <title>Complete Genome and Plasmid Sequences for Rhodococcus fascians D188 and Draft Sequences for Rhodococcus Isolates PBTS 1 and PBTS 2.</title>
        <authorList>
            <person name="Stamler R.A."/>
            <person name="Vereecke D."/>
            <person name="Zhang Y."/>
            <person name="Schilkey F."/>
            <person name="Devitt N."/>
            <person name="Randall J.J."/>
        </authorList>
    </citation>
    <scope>NUCLEOTIDE SEQUENCE [LARGE SCALE GENOMIC DNA]</scope>
    <source>
        <strain evidence="2 3">PBTS2</strain>
    </source>
</reference>
<evidence type="ECO:0000256" key="1">
    <source>
        <dbReference type="SAM" id="MobiDB-lite"/>
    </source>
</evidence>
<dbReference type="PATRIC" id="fig|1653479.3.peg.3125"/>